<dbReference type="Pfam" id="PF01928">
    <property type="entry name" value="CYTH"/>
    <property type="match status" value="1"/>
</dbReference>
<evidence type="ECO:0000313" key="2">
    <source>
        <dbReference type="EMBL" id="SFV60476.1"/>
    </source>
</evidence>
<dbReference type="Gene3D" id="2.40.320.10">
    <property type="entry name" value="Hypothetical Protein Pfu-838710-001"/>
    <property type="match status" value="1"/>
</dbReference>
<dbReference type="InterPro" id="IPR033469">
    <property type="entry name" value="CYTH-like_dom_sf"/>
</dbReference>
<dbReference type="PANTHER" id="PTHR40114:SF1">
    <property type="entry name" value="SLR0698 PROTEIN"/>
    <property type="match status" value="1"/>
</dbReference>
<name>A0A1W1C3X1_9ZZZZ</name>
<sequence>MGIEIERKFLIDTDKLPPLTNGYTIKQGYIQTLEHTTVRVRIRNTQAFLTIKGKSVGASRLEFEYSIPLQDAKDMLDALCQTSVIEKTRYLVEHEEYVWEIDVFEGSNKGLVVAEVELDSEEEVFTLPSWVTKEVTDDIRYFNSNLVSNPYTKWNP</sequence>
<reference evidence="2" key="1">
    <citation type="submission" date="2016-10" db="EMBL/GenBank/DDBJ databases">
        <authorList>
            <person name="de Groot N.N."/>
        </authorList>
    </citation>
    <scope>NUCLEOTIDE SEQUENCE</scope>
</reference>
<dbReference type="AlphaFoldDB" id="A0A1W1C3X1"/>
<feature type="domain" description="CYTH" evidence="1">
    <location>
        <begin position="2"/>
        <end position="148"/>
    </location>
</feature>
<dbReference type="SUPFAM" id="SSF55154">
    <property type="entry name" value="CYTH-like phosphatases"/>
    <property type="match status" value="1"/>
</dbReference>
<dbReference type="EMBL" id="FPHI01000022">
    <property type="protein sequence ID" value="SFV60476.1"/>
    <property type="molecule type" value="Genomic_DNA"/>
</dbReference>
<dbReference type="CDD" id="cd07891">
    <property type="entry name" value="CYTH-like_CthTTM-like_1"/>
    <property type="match status" value="1"/>
</dbReference>
<dbReference type="InterPro" id="IPR012042">
    <property type="entry name" value="NeuTTM/CthTTM-like"/>
</dbReference>
<dbReference type="PANTHER" id="PTHR40114">
    <property type="entry name" value="SLR0698 PROTEIN"/>
    <property type="match status" value="1"/>
</dbReference>
<proteinExistence type="predicted"/>
<dbReference type="InterPro" id="IPR023577">
    <property type="entry name" value="CYTH_domain"/>
</dbReference>
<accession>A0A1W1C3X1</accession>
<dbReference type="PIRSF" id="PIRSF016487">
    <property type="entry name" value="CYTH_UCP016487"/>
    <property type="match status" value="1"/>
</dbReference>
<dbReference type="PROSITE" id="PS51707">
    <property type="entry name" value="CYTH"/>
    <property type="match status" value="1"/>
</dbReference>
<gene>
    <name evidence="2" type="ORF">MNB_SV-3-1008</name>
</gene>
<protein>
    <recommendedName>
        <fullName evidence="1">CYTH domain-containing protein</fullName>
    </recommendedName>
</protein>
<evidence type="ECO:0000259" key="1">
    <source>
        <dbReference type="PROSITE" id="PS51707"/>
    </source>
</evidence>
<organism evidence="2">
    <name type="scientific">hydrothermal vent metagenome</name>
    <dbReference type="NCBI Taxonomy" id="652676"/>
    <lineage>
        <taxon>unclassified sequences</taxon>
        <taxon>metagenomes</taxon>
        <taxon>ecological metagenomes</taxon>
    </lineage>
</organism>
<dbReference type="SMART" id="SM01118">
    <property type="entry name" value="CYTH"/>
    <property type="match status" value="1"/>
</dbReference>